<dbReference type="OrthoDB" id="681201at2759"/>
<dbReference type="Proteomes" id="UP000050761">
    <property type="component" value="Unassembled WGS sequence"/>
</dbReference>
<gene>
    <name evidence="1" type="ORF">HPBE_LOCUS12568</name>
</gene>
<organism evidence="2 3">
    <name type="scientific">Heligmosomoides polygyrus</name>
    <name type="common">Parasitic roundworm</name>
    <dbReference type="NCBI Taxonomy" id="6339"/>
    <lineage>
        <taxon>Eukaryota</taxon>
        <taxon>Metazoa</taxon>
        <taxon>Ecdysozoa</taxon>
        <taxon>Nematoda</taxon>
        <taxon>Chromadorea</taxon>
        <taxon>Rhabditida</taxon>
        <taxon>Rhabditina</taxon>
        <taxon>Rhabditomorpha</taxon>
        <taxon>Strongyloidea</taxon>
        <taxon>Heligmosomidae</taxon>
        <taxon>Heligmosomoides</taxon>
    </lineage>
</organism>
<name>A0A183FW07_HELPZ</name>
<reference evidence="1 2" key="1">
    <citation type="submission" date="2018-11" db="EMBL/GenBank/DDBJ databases">
        <authorList>
            <consortium name="Pathogen Informatics"/>
        </authorList>
    </citation>
    <scope>NUCLEOTIDE SEQUENCE [LARGE SCALE GENOMIC DNA]</scope>
</reference>
<reference evidence="3" key="2">
    <citation type="submission" date="2019-09" db="UniProtKB">
        <authorList>
            <consortium name="WormBaseParasite"/>
        </authorList>
    </citation>
    <scope>IDENTIFICATION</scope>
</reference>
<dbReference type="EMBL" id="UZAH01027550">
    <property type="protein sequence ID" value="VDO92691.1"/>
    <property type="molecule type" value="Genomic_DNA"/>
</dbReference>
<dbReference type="WBParaSite" id="HPBE_0001256701-mRNA-1">
    <property type="protein sequence ID" value="HPBE_0001256701-mRNA-1"/>
    <property type="gene ID" value="HPBE_0001256701"/>
</dbReference>
<proteinExistence type="predicted"/>
<dbReference type="AlphaFoldDB" id="A0A183FW07"/>
<accession>A0A183FW07</accession>
<keyword evidence="2" id="KW-1185">Reference proteome</keyword>
<evidence type="ECO:0000313" key="1">
    <source>
        <dbReference type="EMBL" id="VDO92691.1"/>
    </source>
</evidence>
<accession>A0A3P7YYG0</accession>
<evidence type="ECO:0000313" key="2">
    <source>
        <dbReference type="Proteomes" id="UP000050761"/>
    </source>
</evidence>
<evidence type="ECO:0000313" key="3">
    <source>
        <dbReference type="WBParaSite" id="HPBE_0001256701-mRNA-1"/>
    </source>
</evidence>
<protein>
    <submittedName>
        <fullName evidence="3">Reverse transcriptase domain-containing protein</fullName>
    </submittedName>
</protein>
<sequence>MLRRLAAPITTVDETWKRATDAIRQAARLELGTTKPGRGKVDKQTWLWTDDVKTRVREEKSRYHIILGDNTADNWQKYKKAKKAAKKAVAVAKATQYSMSTKSSSRARLETEQCQTIAPRLCLSLEFGFVFTCKHDVVSIQQRPRCRHLEIS</sequence>